<evidence type="ECO:0000256" key="3">
    <source>
        <dbReference type="ARBA" id="ARBA00023143"/>
    </source>
</evidence>
<proteinExistence type="inferred from homology"/>
<evidence type="ECO:0000256" key="4">
    <source>
        <dbReference type="RuleBase" id="RU362073"/>
    </source>
</evidence>
<dbReference type="SUPFAM" id="SSF64518">
    <property type="entry name" value="Phase 1 flagellin"/>
    <property type="match status" value="1"/>
</dbReference>
<dbReference type="Pfam" id="PF00669">
    <property type="entry name" value="Flagellin_N"/>
    <property type="match status" value="1"/>
</dbReference>
<keyword evidence="7" id="KW-0282">Flagellum</keyword>
<protein>
    <recommendedName>
        <fullName evidence="2 4">Flagellin</fullName>
    </recommendedName>
</protein>
<evidence type="ECO:0000259" key="6">
    <source>
        <dbReference type="Pfam" id="PF00700"/>
    </source>
</evidence>
<dbReference type="Gene3D" id="6.10.10.10">
    <property type="entry name" value="Flagellar export chaperone, C-terminal domain"/>
    <property type="match status" value="1"/>
</dbReference>
<evidence type="ECO:0000259" key="5">
    <source>
        <dbReference type="Pfam" id="PF00669"/>
    </source>
</evidence>
<evidence type="ECO:0000313" key="7">
    <source>
        <dbReference type="EMBL" id="BDZ45106.1"/>
    </source>
</evidence>
<sequence>MGMQINTNIAALNTYRNLTSNQNSLNSSLEKLSSGLRINRAADDAAGLVISEGLKSQIGGLTVAARNAQDGVSVVQTAEGALGQAQSILQRLRDLAVQAGNDANSTDARTALSSEASSLTSELTRIANSTNFNGKNLIDGTAGTMKFQVGADGNANSQISVTMTNLATVATNLGSAGANFAVVTPTAVTGNFTVNNGTAQVTVAMGAVNTYTTVQGVADKLNSDTNFQANFSASIDGSNKLVVTSKTGGTVLGGVIGTPAAIGTGGSTATAVAGGMDFSTAAGAQAAITSIDAQLDTVSTQRSALGAVQNRFDRAIANINVAIENLSASKSRITDVDMASEMVNFTRAQILSQAGTAMLSQANQAPQLALKLLG</sequence>
<evidence type="ECO:0000313" key="8">
    <source>
        <dbReference type="Proteomes" id="UP001321498"/>
    </source>
</evidence>
<dbReference type="InterPro" id="IPR046358">
    <property type="entry name" value="Flagellin_C"/>
</dbReference>
<dbReference type="Gene3D" id="3.30.70.2120">
    <property type="match status" value="1"/>
</dbReference>
<dbReference type="PANTHER" id="PTHR42792">
    <property type="entry name" value="FLAGELLIN"/>
    <property type="match status" value="1"/>
</dbReference>
<name>A0ABM8GA87_9MICO</name>
<keyword evidence="8" id="KW-1185">Reference proteome</keyword>
<feature type="domain" description="Flagellin N-terminal" evidence="5">
    <location>
        <begin position="5"/>
        <end position="141"/>
    </location>
</feature>
<comment type="similarity">
    <text evidence="1 4">Belongs to the bacterial flagellin family.</text>
</comment>
<evidence type="ECO:0000256" key="2">
    <source>
        <dbReference type="ARBA" id="ARBA00020110"/>
    </source>
</evidence>
<feature type="domain" description="Flagellin C-terminal" evidence="6">
    <location>
        <begin position="289"/>
        <end position="373"/>
    </location>
</feature>
<evidence type="ECO:0000256" key="1">
    <source>
        <dbReference type="ARBA" id="ARBA00005709"/>
    </source>
</evidence>
<comment type="subcellular location">
    <subcellularLocation>
        <location evidence="4">Secreted</location>
    </subcellularLocation>
    <subcellularLocation>
        <location evidence="4">Bacterial flagellum</location>
    </subcellularLocation>
</comment>
<dbReference type="PANTHER" id="PTHR42792:SF2">
    <property type="entry name" value="FLAGELLIN"/>
    <property type="match status" value="1"/>
</dbReference>
<dbReference type="InterPro" id="IPR001029">
    <property type="entry name" value="Flagellin_N"/>
</dbReference>
<keyword evidence="7" id="KW-0966">Cell projection</keyword>
<reference evidence="8" key="1">
    <citation type="journal article" date="2019" name="Int. J. Syst. Evol. Microbiol.">
        <title>The Global Catalogue of Microorganisms (GCM) 10K type strain sequencing project: providing services to taxonomists for standard genome sequencing and annotation.</title>
        <authorList>
            <consortium name="The Broad Institute Genomics Platform"/>
            <consortium name="The Broad Institute Genome Sequencing Center for Infectious Disease"/>
            <person name="Wu L."/>
            <person name="Ma J."/>
        </authorList>
    </citation>
    <scope>NUCLEOTIDE SEQUENCE [LARGE SCALE GENOMIC DNA]</scope>
    <source>
        <strain evidence="8">NBRC 108725</strain>
    </source>
</reference>
<accession>A0ABM8GA87</accession>
<dbReference type="RefSeq" id="WP_286278509.1">
    <property type="nucleotide sequence ID" value="NZ_AP027731.1"/>
</dbReference>
<keyword evidence="4" id="KW-0964">Secreted</keyword>
<dbReference type="EMBL" id="AP027731">
    <property type="protein sequence ID" value="BDZ45106.1"/>
    <property type="molecule type" value="Genomic_DNA"/>
</dbReference>
<dbReference type="InterPro" id="IPR001492">
    <property type="entry name" value="Flagellin"/>
</dbReference>
<comment type="function">
    <text evidence="4">Flagellin is the subunit protein which polymerizes to form the filaments of bacterial flagella.</text>
</comment>
<dbReference type="Pfam" id="PF00700">
    <property type="entry name" value="Flagellin_C"/>
    <property type="match status" value="1"/>
</dbReference>
<gene>
    <name evidence="7" type="ORF">GCM10025866_10150</name>
</gene>
<dbReference type="Gene3D" id="1.20.1330.10">
    <property type="entry name" value="f41 fragment of flagellin, N-terminal domain"/>
    <property type="match status" value="1"/>
</dbReference>
<dbReference type="Proteomes" id="UP001321498">
    <property type="component" value="Chromosome"/>
</dbReference>
<keyword evidence="7" id="KW-0969">Cilium</keyword>
<dbReference type="PRINTS" id="PR00207">
    <property type="entry name" value="FLAGELLIN"/>
</dbReference>
<organism evidence="7 8">
    <name type="scientific">Naasia aerilata</name>
    <dbReference type="NCBI Taxonomy" id="1162966"/>
    <lineage>
        <taxon>Bacteria</taxon>
        <taxon>Bacillati</taxon>
        <taxon>Actinomycetota</taxon>
        <taxon>Actinomycetes</taxon>
        <taxon>Micrococcales</taxon>
        <taxon>Microbacteriaceae</taxon>
        <taxon>Naasia</taxon>
    </lineage>
</organism>
<dbReference type="Gene3D" id="6.10.280.190">
    <property type="match status" value="1"/>
</dbReference>
<keyword evidence="3 4" id="KW-0975">Bacterial flagellum</keyword>
<dbReference type="InterPro" id="IPR042187">
    <property type="entry name" value="Flagellin_C_sub2"/>
</dbReference>